<reference evidence="1 2" key="1">
    <citation type="submission" date="2018-02" db="EMBL/GenBank/DDBJ databases">
        <title>Discovery of a pederin family compound in a non-symbiotic bloom-forming cyanobacterium.</title>
        <authorList>
            <person name="Kust A."/>
            <person name="Mares J."/>
            <person name="Jokela J."/>
            <person name="Urajova P."/>
            <person name="Hajek J."/>
            <person name="Saurav K."/>
            <person name="Voracova K."/>
            <person name="Fewer D.P."/>
            <person name="Haapaniemi E."/>
            <person name="Permi P."/>
            <person name="Rehakova K."/>
            <person name="Sivonen K."/>
            <person name="Hrouzek P."/>
        </authorList>
    </citation>
    <scope>NUCLEOTIDE SEQUENCE [LARGE SCALE GENOMIC DNA]</scope>
    <source>
        <strain evidence="1 2">CHARLIE-1</strain>
    </source>
</reference>
<keyword evidence="2" id="KW-1185">Reference proteome</keyword>
<organism evidence="1 2">
    <name type="scientific">Cuspidothrix issatschenkoi CHARLIE-1</name>
    <dbReference type="NCBI Taxonomy" id="2052836"/>
    <lineage>
        <taxon>Bacteria</taxon>
        <taxon>Bacillati</taxon>
        <taxon>Cyanobacteriota</taxon>
        <taxon>Cyanophyceae</taxon>
        <taxon>Nostocales</taxon>
        <taxon>Aphanizomenonaceae</taxon>
        <taxon>Cuspidothrix</taxon>
    </lineage>
</organism>
<dbReference type="AlphaFoldDB" id="A0A2S6CZJ4"/>
<dbReference type="Proteomes" id="UP000239589">
    <property type="component" value="Unassembled WGS sequence"/>
</dbReference>
<dbReference type="OrthoDB" id="487985at2"/>
<protein>
    <submittedName>
        <fullName evidence="1">Uncharacterized protein</fullName>
    </submittedName>
</protein>
<dbReference type="EMBL" id="PGEM01000005">
    <property type="protein sequence ID" value="PPJ65142.1"/>
    <property type="molecule type" value="Genomic_DNA"/>
</dbReference>
<gene>
    <name evidence="1" type="ORF">CUN59_00805</name>
</gene>
<name>A0A2S6CZJ4_9CYAN</name>
<evidence type="ECO:0000313" key="2">
    <source>
        <dbReference type="Proteomes" id="UP000239589"/>
    </source>
</evidence>
<accession>A0A2S6CZJ4</accession>
<dbReference type="RefSeq" id="WP_104386052.1">
    <property type="nucleotide sequence ID" value="NZ_PGEM01000005.1"/>
</dbReference>
<sequence length="209" mass="24715">MVYSFTFPQEMINSIQERIEVLERCLNDANPQDEAVADMIELSNSRQVSLSQLTEEFRQFREKFLRSIKLCEIFIEKGTQGQVVPLAFVRYNFLEKEIVEKYWDFFIRVFKIETIKKQTIQWIDIYQLTKNEDEFGGDKTVEKYVLYILLETQKHLLQTLIKASLRVNALTEEEINAFNLGDITPQESEAMLISLASTKKWDYVYRKLA</sequence>
<proteinExistence type="predicted"/>
<evidence type="ECO:0000313" key="1">
    <source>
        <dbReference type="EMBL" id="PPJ65142.1"/>
    </source>
</evidence>
<comment type="caution">
    <text evidence="1">The sequence shown here is derived from an EMBL/GenBank/DDBJ whole genome shotgun (WGS) entry which is preliminary data.</text>
</comment>